<name>A0A0E9MYW6_9BACT</name>
<dbReference type="SUPFAM" id="SSF88659">
    <property type="entry name" value="Sigma3 and sigma4 domains of RNA polymerase sigma factors"/>
    <property type="match status" value="1"/>
</dbReference>
<reference evidence="7 8" key="1">
    <citation type="submission" date="2015-04" db="EMBL/GenBank/DDBJ databases">
        <title>Whole genome shotgun sequence of Flavihumibacter petaseus NBRC 106054.</title>
        <authorList>
            <person name="Miyazawa S."/>
            <person name="Hosoyama A."/>
            <person name="Hashimoto M."/>
            <person name="Noguchi M."/>
            <person name="Tsuchikane K."/>
            <person name="Ohji S."/>
            <person name="Yamazoe A."/>
            <person name="Ichikawa N."/>
            <person name="Kimura A."/>
            <person name="Fujita N."/>
        </authorList>
    </citation>
    <scope>NUCLEOTIDE SEQUENCE [LARGE SCALE GENOMIC DNA]</scope>
    <source>
        <strain evidence="7 8">NBRC 106054</strain>
    </source>
</reference>
<evidence type="ECO:0000256" key="3">
    <source>
        <dbReference type="ARBA" id="ARBA00023082"/>
    </source>
</evidence>
<dbReference type="InterPro" id="IPR013325">
    <property type="entry name" value="RNA_pol_sigma_r2"/>
</dbReference>
<dbReference type="Proteomes" id="UP000033121">
    <property type="component" value="Unassembled WGS sequence"/>
</dbReference>
<organism evidence="7 8">
    <name type="scientific">Flavihumibacter petaseus NBRC 106054</name>
    <dbReference type="NCBI Taxonomy" id="1220578"/>
    <lineage>
        <taxon>Bacteria</taxon>
        <taxon>Pseudomonadati</taxon>
        <taxon>Bacteroidota</taxon>
        <taxon>Chitinophagia</taxon>
        <taxon>Chitinophagales</taxon>
        <taxon>Chitinophagaceae</taxon>
        <taxon>Flavihumibacter</taxon>
    </lineage>
</organism>
<evidence type="ECO:0000256" key="4">
    <source>
        <dbReference type="ARBA" id="ARBA00023163"/>
    </source>
</evidence>
<dbReference type="InterPro" id="IPR007627">
    <property type="entry name" value="RNA_pol_sigma70_r2"/>
</dbReference>
<evidence type="ECO:0000313" key="8">
    <source>
        <dbReference type="Proteomes" id="UP000033121"/>
    </source>
</evidence>
<dbReference type="InterPro" id="IPR039425">
    <property type="entry name" value="RNA_pol_sigma-70-like"/>
</dbReference>
<protein>
    <submittedName>
        <fullName evidence="7">Putative RNA polymerase ECF-type sigma factor</fullName>
    </submittedName>
</protein>
<evidence type="ECO:0000259" key="5">
    <source>
        <dbReference type="Pfam" id="PF04542"/>
    </source>
</evidence>
<keyword evidence="8" id="KW-1185">Reference proteome</keyword>
<keyword evidence="4" id="KW-0804">Transcription</keyword>
<evidence type="ECO:0000256" key="2">
    <source>
        <dbReference type="ARBA" id="ARBA00023015"/>
    </source>
</evidence>
<dbReference type="NCBIfam" id="TIGR02937">
    <property type="entry name" value="sigma70-ECF"/>
    <property type="match status" value="1"/>
</dbReference>
<dbReference type="PANTHER" id="PTHR43133">
    <property type="entry name" value="RNA POLYMERASE ECF-TYPE SIGMA FACTO"/>
    <property type="match status" value="1"/>
</dbReference>
<dbReference type="GO" id="GO:0016987">
    <property type="term" value="F:sigma factor activity"/>
    <property type="evidence" value="ECO:0007669"/>
    <property type="project" value="UniProtKB-KW"/>
</dbReference>
<dbReference type="GO" id="GO:0006352">
    <property type="term" value="P:DNA-templated transcription initiation"/>
    <property type="evidence" value="ECO:0007669"/>
    <property type="project" value="InterPro"/>
</dbReference>
<dbReference type="InterPro" id="IPR013249">
    <property type="entry name" value="RNA_pol_sigma70_r4_t2"/>
</dbReference>
<proteinExistence type="inferred from homology"/>
<gene>
    <name evidence="7" type="ORF">FPE01S_01_17400</name>
</gene>
<comment type="similarity">
    <text evidence="1">Belongs to the sigma-70 factor family. ECF subfamily.</text>
</comment>
<keyword evidence="2" id="KW-0805">Transcription regulation</keyword>
<dbReference type="AlphaFoldDB" id="A0A0E9MYW6"/>
<dbReference type="InterPro" id="IPR014284">
    <property type="entry name" value="RNA_pol_sigma-70_dom"/>
</dbReference>
<dbReference type="EMBL" id="BBWV01000001">
    <property type="protein sequence ID" value="GAO42723.1"/>
    <property type="molecule type" value="Genomic_DNA"/>
</dbReference>
<comment type="caution">
    <text evidence="7">The sequence shown here is derived from an EMBL/GenBank/DDBJ whole genome shotgun (WGS) entry which is preliminary data.</text>
</comment>
<dbReference type="OrthoDB" id="659577at2"/>
<dbReference type="Gene3D" id="1.10.10.10">
    <property type="entry name" value="Winged helix-like DNA-binding domain superfamily/Winged helix DNA-binding domain"/>
    <property type="match status" value="1"/>
</dbReference>
<dbReference type="RefSeq" id="WP_046368353.1">
    <property type="nucleotide sequence ID" value="NZ_BBWV01000001.1"/>
</dbReference>
<dbReference type="Gene3D" id="1.10.1740.10">
    <property type="match status" value="1"/>
</dbReference>
<accession>A0A0E9MYW6</accession>
<feature type="domain" description="RNA polymerase sigma-70 region 2" evidence="5">
    <location>
        <begin position="29"/>
        <end position="94"/>
    </location>
</feature>
<dbReference type="InterPro" id="IPR036388">
    <property type="entry name" value="WH-like_DNA-bd_sf"/>
</dbReference>
<dbReference type="Pfam" id="PF08281">
    <property type="entry name" value="Sigma70_r4_2"/>
    <property type="match status" value="1"/>
</dbReference>
<dbReference type="PANTHER" id="PTHR43133:SF46">
    <property type="entry name" value="RNA POLYMERASE SIGMA-70 FACTOR ECF SUBFAMILY"/>
    <property type="match status" value="1"/>
</dbReference>
<evidence type="ECO:0000259" key="6">
    <source>
        <dbReference type="Pfam" id="PF08281"/>
    </source>
</evidence>
<evidence type="ECO:0000313" key="7">
    <source>
        <dbReference type="EMBL" id="GAO42723.1"/>
    </source>
</evidence>
<keyword evidence="3" id="KW-0731">Sigma factor</keyword>
<sequence length="196" mass="22718">MLLLAAHSRDTELFRRISVGDEQAFRQYFELHREELFKVVFRLTKSQAITEEIIQEIFIGLWISRQHLATVEAPESYLYRILLNKTAAYLKKEANQDRIVRLAAQHFQPPADNTLEKSLDARESLRWVEKALDQLPPQQRLVYILSRQKGLTNDEIATQLHISTHTVRSHLAKAVGFLRSYLRDIAVVVAILADRS</sequence>
<dbReference type="InterPro" id="IPR013324">
    <property type="entry name" value="RNA_pol_sigma_r3/r4-like"/>
</dbReference>
<dbReference type="GO" id="GO:0003677">
    <property type="term" value="F:DNA binding"/>
    <property type="evidence" value="ECO:0007669"/>
    <property type="project" value="InterPro"/>
</dbReference>
<dbReference type="Pfam" id="PF04542">
    <property type="entry name" value="Sigma70_r2"/>
    <property type="match status" value="1"/>
</dbReference>
<feature type="domain" description="RNA polymerase sigma factor 70 region 4 type 2" evidence="6">
    <location>
        <begin position="126"/>
        <end position="175"/>
    </location>
</feature>
<dbReference type="CDD" id="cd06171">
    <property type="entry name" value="Sigma70_r4"/>
    <property type="match status" value="1"/>
</dbReference>
<dbReference type="STRING" id="1220578.FPE01S_01_17400"/>
<dbReference type="SUPFAM" id="SSF88946">
    <property type="entry name" value="Sigma2 domain of RNA polymerase sigma factors"/>
    <property type="match status" value="1"/>
</dbReference>
<evidence type="ECO:0000256" key="1">
    <source>
        <dbReference type="ARBA" id="ARBA00010641"/>
    </source>
</evidence>